<gene>
    <name evidence="3" type="ORF">DJ021_09420</name>
</gene>
<dbReference type="OrthoDB" id="3806873at2"/>
<reference evidence="4" key="1">
    <citation type="submission" date="2018-05" db="EMBL/GenBank/DDBJ databases">
        <authorList>
            <person name="Li X."/>
        </authorList>
    </citation>
    <scope>NUCLEOTIDE SEQUENCE [LARGE SCALE GENOMIC DNA]</scope>
    <source>
        <strain evidence="4">HKS-05</strain>
    </source>
</reference>
<dbReference type="GO" id="GO:0016740">
    <property type="term" value="F:transferase activity"/>
    <property type="evidence" value="ECO:0007669"/>
    <property type="project" value="UniProtKB-KW"/>
</dbReference>
<dbReference type="InterPro" id="IPR011009">
    <property type="entry name" value="Kinase-like_dom_sf"/>
</dbReference>
<dbReference type="AlphaFoldDB" id="A0A328B266"/>
<evidence type="ECO:0000313" key="3">
    <source>
        <dbReference type="EMBL" id="RAK60006.1"/>
    </source>
</evidence>
<organism evidence="3 4">
    <name type="scientific">Phenylobacterium hankyongense</name>
    <dbReference type="NCBI Taxonomy" id="1813876"/>
    <lineage>
        <taxon>Bacteria</taxon>
        <taxon>Pseudomonadati</taxon>
        <taxon>Pseudomonadota</taxon>
        <taxon>Alphaproteobacteria</taxon>
        <taxon>Caulobacterales</taxon>
        <taxon>Caulobacteraceae</taxon>
        <taxon>Phenylobacterium</taxon>
    </lineage>
</organism>
<dbReference type="CDD" id="cd05154">
    <property type="entry name" value="ACAD10_11_N-like"/>
    <property type="match status" value="1"/>
</dbReference>
<dbReference type="SUPFAM" id="SSF56112">
    <property type="entry name" value="Protein kinase-like (PK-like)"/>
    <property type="match status" value="1"/>
</dbReference>
<dbReference type="PANTHER" id="PTHR47829">
    <property type="entry name" value="HYDROLASE, PUTATIVE (AFU_ORTHOLOGUE AFUA_1G12880)-RELATED"/>
    <property type="match status" value="1"/>
</dbReference>
<evidence type="ECO:0000259" key="2">
    <source>
        <dbReference type="Pfam" id="PF01636"/>
    </source>
</evidence>
<dbReference type="InterPro" id="IPR041726">
    <property type="entry name" value="ACAD10_11_N"/>
</dbReference>
<dbReference type="InterPro" id="IPR002575">
    <property type="entry name" value="Aminoglycoside_PTrfase"/>
</dbReference>
<sequence>MAVVDAAEQQREQLNTGTKEVAESHRFDEAALDRWMTANVAGYAGPLEVRQFKGGQSNPTYQLITPGKKYVLRRKPPGKLLPSAHAVDREYKVITALGSTGFPVAKTYGLCTDDAVIGTWFYVMDMVEGRILWDQTLPQYQPAERRAIFRSKIKVLADLHNTDYEAIGLGDYGKPGNYMGRQVDRWTKQYKASETEHIEEMERLIEWLPRTLPAQERTSVVHGDYRLDNMIFHPTEPRVTAVLDWELSTLGEPLADFTYLLANWVNGSISQIPDLEAHGIPTIAEAVEEYCQLTGRTGLPDLNWYFAYNQFRLAGICQGIVGRVRDGTANSPQAAAMAERVPLLAKAAWGFAQKAGAVA</sequence>
<evidence type="ECO:0000313" key="4">
    <source>
        <dbReference type="Proteomes" id="UP000249842"/>
    </source>
</evidence>
<dbReference type="RefSeq" id="WP_111457299.1">
    <property type="nucleotide sequence ID" value="NZ_QFYP01000001.1"/>
</dbReference>
<name>A0A328B266_9CAUL</name>
<dbReference type="EMBL" id="QFYP01000001">
    <property type="protein sequence ID" value="RAK60006.1"/>
    <property type="molecule type" value="Genomic_DNA"/>
</dbReference>
<dbReference type="Gene3D" id="3.90.1200.10">
    <property type="match status" value="1"/>
</dbReference>
<proteinExistence type="predicted"/>
<evidence type="ECO:0000256" key="1">
    <source>
        <dbReference type="SAM" id="MobiDB-lite"/>
    </source>
</evidence>
<dbReference type="PANTHER" id="PTHR47829:SF3">
    <property type="entry name" value="AMINOGLYCOSIDE PHOSPHOTRANSFERASE DOMAIN-CONTAINING PROTEIN"/>
    <property type="match status" value="1"/>
</dbReference>
<accession>A0A328B266</accession>
<protein>
    <submittedName>
        <fullName evidence="3">Phosphotransferase family protein</fullName>
    </submittedName>
</protein>
<dbReference type="Gene3D" id="3.30.200.20">
    <property type="entry name" value="Phosphorylase Kinase, domain 1"/>
    <property type="match status" value="1"/>
</dbReference>
<dbReference type="Pfam" id="PF01636">
    <property type="entry name" value="APH"/>
    <property type="match status" value="1"/>
</dbReference>
<feature type="region of interest" description="Disordered" evidence="1">
    <location>
        <begin position="1"/>
        <end position="20"/>
    </location>
</feature>
<comment type="caution">
    <text evidence="3">The sequence shown here is derived from an EMBL/GenBank/DDBJ whole genome shotgun (WGS) entry which is preliminary data.</text>
</comment>
<keyword evidence="3" id="KW-0808">Transferase</keyword>
<keyword evidence="4" id="KW-1185">Reference proteome</keyword>
<dbReference type="Proteomes" id="UP000249842">
    <property type="component" value="Unassembled WGS sequence"/>
</dbReference>
<feature type="domain" description="Aminoglycoside phosphotransferase" evidence="2">
    <location>
        <begin position="48"/>
        <end position="277"/>
    </location>
</feature>
<dbReference type="InterPro" id="IPR052898">
    <property type="entry name" value="ACAD10-like"/>
</dbReference>